<protein>
    <submittedName>
        <fullName evidence="2">Uncharacterized protein</fullName>
    </submittedName>
</protein>
<proteinExistence type="predicted"/>
<dbReference type="Proteomes" id="UP000078555">
    <property type="component" value="Unassembled WGS sequence"/>
</dbReference>
<feature type="region of interest" description="Disordered" evidence="1">
    <location>
        <begin position="402"/>
        <end position="422"/>
    </location>
</feature>
<reference evidence="3" key="1">
    <citation type="submission" date="2016-05" db="EMBL/GenBank/DDBJ databases">
        <authorList>
            <person name="Naeem Raeece"/>
        </authorList>
    </citation>
    <scope>NUCLEOTIDE SEQUENCE [LARGE SCALE GENOMIC DNA]</scope>
</reference>
<accession>A0A1A8YWF2</accession>
<dbReference type="AlphaFoldDB" id="A0A1A8YWF2"/>
<feature type="compositionally biased region" description="Basic residues" evidence="1">
    <location>
        <begin position="409"/>
        <end position="422"/>
    </location>
</feature>
<organism evidence="2 3">
    <name type="scientific">Plasmodium ovale wallikeri</name>
    <dbReference type="NCBI Taxonomy" id="864142"/>
    <lineage>
        <taxon>Eukaryota</taxon>
        <taxon>Sar</taxon>
        <taxon>Alveolata</taxon>
        <taxon>Apicomplexa</taxon>
        <taxon>Aconoidasida</taxon>
        <taxon>Haemosporida</taxon>
        <taxon>Plasmodiidae</taxon>
        <taxon>Plasmodium</taxon>
        <taxon>Plasmodium (Plasmodium)</taxon>
    </lineage>
</organism>
<keyword evidence="3" id="KW-1185">Reference proteome</keyword>
<evidence type="ECO:0000313" key="2">
    <source>
        <dbReference type="EMBL" id="SBT35941.1"/>
    </source>
</evidence>
<sequence>MMYMYENNCTIDVIESEISIYDEKKSKFETLCKFSNIPNYNFGNFVHLICKIKNVRKHGKLLFFCDAFSEGTKCENEFFIFYKIHCLRNVHRGEHCAGRSSERNNELCSERNTELCSERNTELCSERNTELCSERNRELCSERNKELCSDKRDGSKKDEDIHVIRNIFSERDTMTNRSIQLVISKDFYVDEEKFCLYEKYLLSRAQKNYQLSMEELLWDRSVRYSINLSKQFYNNVKENNACCEKLNKLQDEENKKEKTVPLLLLNEYVKHEIVNYEYFNISELLRLFENKHFSMLTLCRSLKVKKEYIVNIYKEEEKKKKFLLNIVYKNKDYNSICNQKMNNFEIFIIKVIDVIPKLFEINASEFGSNVDKEEDIERKKILLTDFNISTFNHQVPVECTTEENTVGGQKRKKKKKKKKKKT</sequence>
<evidence type="ECO:0000256" key="1">
    <source>
        <dbReference type="SAM" id="MobiDB-lite"/>
    </source>
</evidence>
<name>A0A1A8YWF2_PLAOA</name>
<gene>
    <name evidence="2" type="ORF">POVWA1_030010</name>
</gene>
<evidence type="ECO:0000313" key="3">
    <source>
        <dbReference type="Proteomes" id="UP000078555"/>
    </source>
</evidence>
<dbReference type="EMBL" id="FLRD01000087">
    <property type="protein sequence ID" value="SBT35941.1"/>
    <property type="molecule type" value="Genomic_DNA"/>
</dbReference>